<reference evidence="1" key="1">
    <citation type="submission" date="2021-06" db="EMBL/GenBank/DDBJ databases">
        <authorList>
            <person name="Kallberg Y."/>
            <person name="Tangrot J."/>
            <person name="Rosling A."/>
        </authorList>
    </citation>
    <scope>NUCLEOTIDE SEQUENCE</scope>
    <source>
        <strain evidence="1">MA461A</strain>
    </source>
</reference>
<evidence type="ECO:0000313" key="2">
    <source>
        <dbReference type="Proteomes" id="UP000789920"/>
    </source>
</evidence>
<sequence length="57" mass="6937">MNLLRTEIEKRWLIEACSIPEKAFEEVSKLCRIENKYLNKNSGIYKYVFECHHARKY</sequence>
<protein>
    <submittedName>
        <fullName evidence="1">28003_t:CDS:1</fullName>
    </submittedName>
</protein>
<accession>A0ACA9K8H5</accession>
<comment type="caution">
    <text evidence="1">The sequence shown here is derived from an EMBL/GenBank/DDBJ whole genome shotgun (WGS) entry which is preliminary data.</text>
</comment>
<gene>
    <name evidence="1" type="ORF">RPERSI_LOCUS58</name>
</gene>
<dbReference type="EMBL" id="CAJVQC010000038">
    <property type="protein sequence ID" value="CAG8458645.1"/>
    <property type="molecule type" value="Genomic_DNA"/>
</dbReference>
<evidence type="ECO:0000313" key="1">
    <source>
        <dbReference type="EMBL" id="CAG8458645.1"/>
    </source>
</evidence>
<organism evidence="1 2">
    <name type="scientific">Racocetra persica</name>
    <dbReference type="NCBI Taxonomy" id="160502"/>
    <lineage>
        <taxon>Eukaryota</taxon>
        <taxon>Fungi</taxon>
        <taxon>Fungi incertae sedis</taxon>
        <taxon>Mucoromycota</taxon>
        <taxon>Glomeromycotina</taxon>
        <taxon>Glomeromycetes</taxon>
        <taxon>Diversisporales</taxon>
        <taxon>Gigasporaceae</taxon>
        <taxon>Racocetra</taxon>
    </lineage>
</organism>
<dbReference type="Proteomes" id="UP000789920">
    <property type="component" value="Unassembled WGS sequence"/>
</dbReference>
<proteinExistence type="predicted"/>
<name>A0ACA9K8H5_9GLOM</name>
<keyword evidence="2" id="KW-1185">Reference proteome</keyword>